<dbReference type="OrthoDB" id="2375575at2"/>
<dbReference type="InterPro" id="IPR007352">
    <property type="entry name" value="DUF420"/>
</dbReference>
<dbReference type="PANTHER" id="PTHR37692">
    <property type="entry name" value="HYPOTHETICAL MEMBRANE SPANNING PROTEIN"/>
    <property type="match status" value="1"/>
</dbReference>
<dbReference type="AlphaFoldDB" id="D3SP12"/>
<sequence>MGEHLLNWLSLLTIGISGISLLTGLVFIKLGKRDLHKRAMLTASVFAILFVMLYLVRTALFPHRSYQGPYRELFSFILWSHTFLAIVNFPLAIITIRYAFREAFQQHRKVAPITALVWLYVAVTGWLIYAFIEWLQ</sequence>
<dbReference type="HOGENOM" id="CLU_104065_2_0_0"/>
<evidence type="ECO:0000256" key="1">
    <source>
        <dbReference type="SAM" id="Phobius"/>
    </source>
</evidence>
<evidence type="ECO:0000313" key="3">
    <source>
        <dbReference type="Proteomes" id="UP000002043"/>
    </source>
</evidence>
<evidence type="ECO:0008006" key="4">
    <source>
        <dbReference type="Google" id="ProtNLM"/>
    </source>
</evidence>
<name>D3SP12_THEAH</name>
<dbReference type="PANTHER" id="PTHR37692:SF1">
    <property type="entry name" value="DUF420 DOMAIN-CONTAINING PROTEIN"/>
    <property type="match status" value="1"/>
</dbReference>
<keyword evidence="3" id="KW-1185">Reference proteome</keyword>
<keyword evidence="1" id="KW-0812">Transmembrane</keyword>
<organism evidence="2 3">
    <name type="scientific">Thermocrinis albus (strain DSM 14484 / JCM 11386 / HI 11/12)</name>
    <dbReference type="NCBI Taxonomy" id="638303"/>
    <lineage>
        <taxon>Bacteria</taxon>
        <taxon>Pseudomonadati</taxon>
        <taxon>Aquificota</taxon>
        <taxon>Aquificia</taxon>
        <taxon>Aquificales</taxon>
        <taxon>Aquificaceae</taxon>
        <taxon>Thermocrinis</taxon>
    </lineage>
</organism>
<dbReference type="EMBL" id="CP001931">
    <property type="protein sequence ID" value="ADC88899.1"/>
    <property type="molecule type" value="Genomic_DNA"/>
</dbReference>
<gene>
    <name evidence="2" type="ordered locus">Thal_0264</name>
</gene>
<feature type="transmembrane region" description="Helical" evidence="1">
    <location>
        <begin position="110"/>
        <end position="132"/>
    </location>
</feature>
<dbReference type="eggNOG" id="COG2322">
    <property type="taxonomic scope" value="Bacteria"/>
</dbReference>
<dbReference type="STRING" id="638303.Thal_0264"/>
<feature type="transmembrane region" description="Helical" evidence="1">
    <location>
        <begin position="76"/>
        <end position="98"/>
    </location>
</feature>
<feature type="transmembrane region" description="Helical" evidence="1">
    <location>
        <begin position="39"/>
        <end position="56"/>
    </location>
</feature>
<evidence type="ECO:0000313" key="2">
    <source>
        <dbReference type="EMBL" id="ADC88899.1"/>
    </source>
</evidence>
<reference evidence="3" key="1">
    <citation type="journal article" date="2010" name="Stand. Genomic Sci.">
        <title>Complete genome sequence of Thermocrinis albus type strain (HI 11/12T).</title>
        <authorList>
            <person name="Wirth R."/>
            <person name="Sikorski J."/>
            <person name="Brambilla E."/>
            <person name="Misra M."/>
            <person name="Lapidus A."/>
            <person name="Copeland A."/>
            <person name="Nolan M."/>
            <person name="Lucas S."/>
            <person name="Chen F."/>
            <person name="Tice H."/>
            <person name="Cheng J.F."/>
            <person name="Han C."/>
            <person name="Detter J.C."/>
            <person name="Tapia R."/>
            <person name="Bruce D."/>
            <person name="Goodwin L."/>
            <person name="Pitluck S."/>
            <person name="Pati A."/>
            <person name="Anderson I."/>
            <person name="Ivanova N."/>
            <person name="Mavromatis K."/>
            <person name="Mikhailova N."/>
            <person name="Chen A."/>
            <person name="Palaniappan K."/>
            <person name="Bilek Y."/>
            <person name="Hader T."/>
            <person name="Land M."/>
            <person name="Hauser L."/>
            <person name="Chang Y.J."/>
            <person name="Jeffries C.D."/>
            <person name="Tindall B.J."/>
            <person name="Rohde M."/>
            <person name="Goker M."/>
            <person name="Bristow J."/>
            <person name="Eisen J.A."/>
            <person name="Markowitz V."/>
            <person name="Hugenholtz P."/>
            <person name="Kyrpides N.C."/>
            <person name="Klenk H.P."/>
        </authorList>
    </citation>
    <scope>NUCLEOTIDE SEQUENCE [LARGE SCALE GENOMIC DNA]</scope>
    <source>
        <strain evidence="3">DSM 14484 / JCM 11386 / HI 11/12</strain>
    </source>
</reference>
<accession>D3SP12</accession>
<keyword evidence="1" id="KW-1133">Transmembrane helix</keyword>
<dbReference type="RefSeq" id="WP_012991306.1">
    <property type="nucleotide sequence ID" value="NC_013894.1"/>
</dbReference>
<keyword evidence="1" id="KW-0472">Membrane</keyword>
<protein>
    <recommendedName>
        <fullName evidence="4">DUF420 domain-containing protein</fullName>
    </recommendedName>
</protein>
<feature type="transmembrane region" description="Helical" evidence="1">
    <location>
        <begin position="6"/>
        <end position="27"/>
    </location>
</feature>
<dbReference type="Pfam" id="PF04238">
    <property type="entry name" value="DUF420"/>
    <property type="match status" value="1"/>
</dbReference>
<dbReference type="KEGG" id="tal:Thal_0264"/>
<dbReference type="Proteomes" id="UP000002043">
    <property type="component" value="Chromosome"/>
</dbReference>
<proteinExistence type="predicted"/>